<dbReference type="InterPro" id="IPR045518">
    <property type="entry name" value="2EXR"/>
</dbReference>
<dbReference type="RefSeq" id="XP_024720684.1">
    <property type="nucleotide sequence ID" value="XM_024866638.1"/>
</dbReference>
<sequence>MAAPTTSGRITLSQIINELNPDHDPHTLSQTINELNRDPRRDPYAIRELPQFQQLPLELQRQIWQLALPTPQPLEINIKSEQKIKRAFWGVGPFPMLETCKLSREIALSVFEPRIQLYTSEDKVLCTTPNTGLESAKRIHIYTKTRHSDIEIRVGSEVCSVINWIHSTLGFQIIELSEFEITARYLATWPLEEGDRLDNAVLLQSRLPVYEGTRRSLPLRLQGMRFFTPRNTSRDKRNRR</sequence>
<name>A0A2T3B195_AMORE</name>
<evidence type="ECO:0000259" key="1">
    <source>
        <dbReference type="Pfam" id="PF20150"/>
    </source>
</evidence>
<accession>A0A2T3B195</accession>
<proteinExistence type="predicted"/>
<dbReference type="EMBL" id="KZ679011">
    <property type="protein sequence ID" value="PSS18332.1"/>
    <property type="molecule type" value="Genomic_DNA"/>
</dbReference>
<dbReference type="Pfam" id="PF20150">
    <property type="entry name" value="2EXR"/>
    <property type="match status" value="1"/>
</dbReference>
<dbReference type="PANTHER" id="PTHR35910:SF1">
    <property type="entry name" value="2EXR DOMAIN-CONTAINING PROTEIN"/>
    <property type="match status" value="1"/>
</dbReference>
<dbReference type="GeneID" id="36574719"/>
<reference evidence="2 3" key="1">
    <citation type="journal article" date="2018" name="New Phytol.">
        <title>Comparative genomics and transcriptomics depict ericoid mycorrhizal fungi as versatile saprotrophs and plant mutualists.</title>
        <authorList>
            <person name="Martino E."/>
            <person name="Morin E."/>
            <person name="Grelet G.A."/>
            <person name="Kuo A."/>
            <person name="Kohler A."/>
            <person name="Daghino S."/>
            <person name="Barry K.W."/>
            <person name="Cichocki N."/>
            <person name="Clum A."/>
            <person name="Dockter R.B."/>
            <person name="Hainaut M."/>
            <person name="Kuo R.C."/>
            <person name="LaButti K."/>
            <person name="Lindahl B.D."/>
            <person name="Lindquist E.A."/>
            <person name="Lipzen A."/>
            <person name="Khouja H.R."/>
            <person name="Magnuson J."/>
            <person name="Murat C."/>
            <person name="Ohm R.A."/>
            <person name="Singer S.W."/>
            <person name="Spatafora J.W."/>
            <person name="Wang M."/>
            <person name="Veneault-Fourrey C."/>
            <person name="Henrissat B."/>
            <person name="Grigoriev I.V."/>
            <person name="Martin F.M."/>
            <person name="Perotto S."/>
        </authorList>
    </citation>
    <scope>NUCLEOTIDE SEQUENCE [LARGE SCALE GENOMIC DNA]</scope>
    <source>
        <strain evidence="2 3">ATCC 22711</strain>
    </source>
</reference>
<dbReference type="PANTHER" id="PTHR35910">
    <property type="entry name" value="2EXR DOMAIN-CONTAINING PROTEIN"/>
    <property type="match status" value="1"/>
</dbReference>
<dbReference type="InParanoid" id="A0A2T3B195"/>
<feature type="domain" description="2EXR" evidence="1">
    <location>
        <begin position="50"/>
        <end position="113"/>
    </location>
</feature>
<evidence type="ECO:0000313" key="3">
    <source>
        <dbReference type="Proteomes" id="UP000241818"/>
    </source>
</evidence>
<gene>
    <name evidence="2" type="ORF">M430DRAFT_34920</name>
</gene>
<evidence type="ECO:0000313" key="2">
    <source>
        <dbReference type="EMBL" id="PSS18332.1"/>
    </source>
</evidence>
<protein>
    <recommendedName>
        <fullName evidence="1">2EXR domain-containing protein</fullName>
    </recommendedName>
</protein>
<organism evidence="2 3">
    <name type="scientific">Amorphotheca resinae ATCC 22711</name>
    <dbReference type="NCBI Taxonomy" id="857342"/>
    <lineage>
        <taxon>Eukaryota</taxon>
        <taxon>Fungi</taxon>
        <taxon>Dikarya</taxon>
        <taxon>Ascomycota</taxon>
        <taxon>Pezizomycotina</taxon>
        <taxon>Leotiomycetes</taxon>
        <taxon>Helotiales</taxon>
        <taxon>Amorphothecaceae</taxon>
        <taxon>Amorphotheca</taxon>
    </lineage>
</organism>
<keyword evidence="3" id="KW-1185">Reference proteome</keyword>
<dbReference type="OrthoDB" id="4737394at2759"/>
<dbReference type="AlphaFoldDB" id="A0A2T3B195"/>
<dbReference type="Proteomes" id="UP000241818">
    <property type="component" value="Unassembled WGS sequence"/>
</dbReference>